<keyword evidence="1" id="KW-0472">Membrane</keyword>
<evidence type="ECO:0000313" key="3">
    <source>
        <dbReference type="Proteomes" id="UP000799424"/>
    </source>
</evidence>
<feature type="transmembrane region" description="Helical" evidence="1">
    <location>
        <begin position="173"/>
        <end position="192"/>
    </location>
</feature>
<gene>
    <name evidence="2" type="ORF">CC86DRAFT_371750</name>
</gene>
<feature type="transmembrane region" description="Helical" evidence="1">
    <location>
        <begin position="99"/>
        <end position="120"/>
    </location>
</feature>
<keyword evidence="1" id="KW-1133">Transmembrane helix</keyword>
<sequence length="737" mass="82972">MRHSTKYEVLDDENTEYSNYYEPTTFQQVQETQSRPQEQPSEYDQASGNRLQRFYVRALVGTLGPFAVCAYFIVIWRLYIVPADESKGPLTFGKQGATWIFYSWFVAGVLGLSLSLYGLAGVEASMLMEWSVGDATRLMLHADTTWSGPGGWLKTIKWAMSSRSGVRCRRSPAFLWYILAFPSMLVFVAWPFSGLTMEVTDGYHHSNTIANMTGFSYDTFNERGTAEAYDDAALKWSSAHEATIPGAGIVYTPEGFDRSKLAFLNQLPAVLPKDDGVPTIFLAAQANKPAEGNVWGLLLQYNCSVIHKAQDFQIINKAHEPTSSGSPWAAEKDQSFWFDKSDIDKPRLLKDRKSAVVMVNQTDGSWCPNLQAAAEVGFQLWTDTSALPMSMLQTPDSSDCYLVRNQNETRDYPGIHQEQILELALWQRLRPGYIKANFTLQPNYLIDYNITDYFGMHDVRDFQGLSEDDFSTRRPLPMTAIGVQCRASSSVGSADINGVKSSFSNFRRTDTPFQNIRNRCARRFTAATPYYMLSHWTMSDRWLPAMFKSAAAPPPFSGSSLTVKIFDLVRGRKSYDLRMQLSFLQAEQLRRAMLQAYASYAMSLMYSGEVAMQNGTFLNPNATEFVSGLVITPGVMPSLVPLALFCIWALISSALGVLYGFRRRWTETLDGHTMFRMGAELADHDRRELLRTSNILKEDCVALDDIPGLVGDTKPEIWLGRIGLVKKVKADKKKLYE</sequence>
<evidence type="ECO:0000313" key="2">
    <source>
        <dbReference type="EMBL" id="KAF2824405.1"/>
    </source>
</evidence>
<accession>A0A6A6ZVQ4</accession>
<reference evidence="2" key="1">
    <citation type="journal article" date="2020" name="Stud. Mycol.">
        <title>101 Dothideomycetes genomes: a test case for predicting lifestyles and emergence of pathogens.</title>
        <authorList>
            <person name="Haridas S."/>
            <person name="Albert R."/>
            <person name="Binder M."/>
            <person name="Bloem J."/>
            <person name="Labutti K."/>
            <person name="Salamov A."/>
            <person name="Andreopoulos B."/>
            <person name="Baker S."/>
            <person name="Barry K."/>
            <person name="Bills G."/>
            <person name="Bluhm B."/>
            <person name="Cannon C."/>
            <person name="Castanera R."/>
            <person name="Culley D."/>
            <person name="Daum C."/>
            <person name="Ezra D."/>
            <person name="Gonzalez J."/>
            <person name="Henrissat B."/>
            <person name="Kuo A."/>
            <person name="Liang C."/>
            <person name="Lipzen A."/>
            <person name="Lutzoni F."/>
            <person name="Magnuson J."/>
            <person name="Mondo S."/>
            <person name="Nolan M."/>
            <person name="Ohm R."/>
            <person name="Pangilinan J."/>
            <person name="Park H.-J."/>
            <person name="Ramirez L."/>
            <person name="Alfaro M."/>
            <person name="Sun H."/>
            <person name="Tritt A."/>
            <person name="Yoshinaga Y."/>
            <person name="Zwiers L.-H."/>
            <person name="Turgeon B."/>
            <person name="Goodwin S."/>
            <person name="Spatafora J."/>
            <person name="Crous P."/>
            <person name="Grigoriev I."/>
        </authorList>
    </citation>
    <scope>NUCLEOTIDE SEQUENCE</scope>
    <source>
        <strain evidence="2">CBS 113818</strain>
    </source>
</reference>
<feature type="transmembrane region" description="Helical" evidence="1">
    <location>
        <begin position="54"/>
        <end position="79"/>
    </location>
</feature>
<keyword evidence="1" id="KW-0812">Transmembrane</keyword>
<keyword evidence="3" id="KW-1185">Reference proteome</keyword>
<organism evidence="2 3">
    <name type="scientific">Ophiobolus disseminans</name>
    <dbReference type="NCBI Taxonomy" id="1469910"/>
    <lineage>
        <taxon>Eukaryota</taxon>
        <taxon>Fungi</taxon>
        <taxon>Dikarya</taxon>
        <taxon>Ascomycota</taxon>
        <taxon>Pezizomycotina</taxon>
        <taxon>Dothideomycetes</taxon>
        <taxon>Pleosporomycetidae</taxon>
        <taxon>Pleosporales</taxon>
        <taxon>Pleosporineae</taxon>
        <taxon>Phaeosphaeriaceae</taxon>
        <taxon>Ophiobolus</taxon>
    </lineage>
</organism>
<dbReference type="AlphaFoldDB" id="A0A6A6ZVQ4"/>
<dbReference type="OrthoDB" id="5287717at2759"/>
<dbReference type="EMBL" id="MU006230">
    <property type="protein sequence ID" value="KAF2824405.1"/>
    <property type="molecule type" value="Genomic_DNA"/>
</dbReference>
<evidence type="ECO:0000256" key="1">
    <source>
        <dbReference type="SAM" id="Phobius"/>
    </source>
</evidence>
<feature type="transmembrane region" description="Helical" evidence="1">
    <location>
        <begin position="639"/>
        <end position="661"/>
    </location>
</feature>
<dbReference type="Proteomes" id="UP000799424">
    <property type="component" value="Unassembled WGS sequence"/>
</dbReference>
<name>A0A6A6ZVQ4_9PLEO</name>
<proteinExistence type="predicted"/>
<protein>
    <submittedName>
        <fullName evidence="2">Uncharacterized protein</fullName>
    </submittedName>
</protein>